<dbReference type="PROSITE" id="PS50835">
    <property type="entry name" value="IG_LIKE"/>
    <property type="match status" value="2"/>
</dbReference>
<dbReference type="Pfam" id="PF13927">
    <property type="entry name" value="Ig_3"/>
    <property type="match status" value="1"/>
</dbReference>
<reference evidence="3" key="3">
    <citation type="submission" date="2025-09" db="UniProtKB">
        <authorList>
            <consortium name="Ensembl"/>
        </authorList>
    </citation>
    <scope>IDENTIFICATION</scope>
</reference>
<dbReference type="GO" id="GO:0005178">
    <property type="term" value="F:integrin binding"/>
    <property type="evidence" value="ECO:0007669"/>
    <property type="project" value="InterPro"/>
</dbReference>
<dbReference type="InterPro" id="IPR007110">
    <property type="entry name" value="Ig-like_dom"/>
</dbReference>
<dbReference type="Proteomes" id="UP000694580">
    <property type="component" value="Chromosome 7"/>
</dbReference>
<keyword evidence="1" id="KW-0732">Signal</keyword>
<feature type="domain" description="Ig-like" evidence="2">
    <location>
        <begin position="110"/>
        <end position="208"/>
    </location>
</feature>
<protein>
    <recommendedName>
        <fullName evidence="2">Ig-like domain-containing protein</fullName>
    </recommendedName>
</protein>
<reference evidence="3" key="2">
    <citation type="submission" date="2025-08" db="UniProtKB">
        <authorList>
            <consortium name="Ensembl"/>
        </authorList>
    </citation>
    <scope>IDENTIFICATION</scope>
</reference>
<dbReference type="PANTHER" id="PTHR13771:SF9">
    <property type="entry name" value="INTERCELLULAR ADHESION MOLECULE 5"/>
    <property type="match status" value="1"/>
</dbReference>
<dbReference type="PANTHER" id="PTHR13771">
    <property type="entry name" value="INTERCELLULAR ADHESION MOLECULE"/>
    <property type="match status" value="1"/>
</dbReference>
<dbReference type="SUPFAM" id="SSF48726">
    <property type="entry name" value="Immunoglobulin"/>
    <property type="match status" value="3"/>
</dbReference>
<dbReference type="GO" id="GO:0007155">
    <property type="term" value="P:cell adhesion"/>
    <property type="evidence" value="ECO:0007669"/>
    <property type="project" value="InterPro"/>
</dbReference>
<dbReference type="InterPro" id="IPR047012">
    <property type="entry name" value="ICAM_VCAM"/>
</dbReference>
<evidence type="ECO:0000313" key="4">
    <source>
        <dbReference type="Proteomes" id="UP000694580"/>
    </source>
</evidence>
<dbReference type="Gene3D" id="2.60.40.10">
    <property type="entry name" value="Immunoglobulins"/>
    <property type="match status" value="3"/>
</dbReference>
<name>A0AAY4B522_9TELE</name>
<dbReference type="InterPro" id="IPR013783">
    <property type="entry name" value="Ig-like_fold"/>
</dbReference>
<proteinExistence type="predicted"/>
<dbReference type="InterPro" id="IPR036179">
    <property type="entry name" value="Ig-like_dom_sf"/>
</dbReference>
<dbReference type="AlphaFoldDB" id="A0AAY4B522"/>
<feature type="chain" id="PRO_5044288906" description="Ig-like domain-containing protein" evidence="1">
    <location>
        <begin position="22"/>
        <end position="300"/>
    </location>
</feature>
<evidence type="ECO:0000313" key="3">
    <source>
        <dbReference type="Ensembl" id="ENSDCDP00010015860.1"/>
    </source>
</evidence>
<feature type="domain" description="Ig-like" evidence="2">
    <location>
        <begin position="220"/>
        <end position="285"/>
    </location>
</feature>
<sequence length="300" mass="32999">MDRKILTLFLIFGSFCTALSGDSCSLELKPSRVVVRFGEPVSVSCVATRPVRVLGWESAIGAAHTQHDLSVQWKVDSLIDWIEEPICYGVFFTAPRQCEEKLNLVLYKSPDSVTISLNHTSTMVEGKEYQLLCDVQNIAPVQYLTLRWFRAAVEVYNHSFSDLTPSMPVQVSSTLLITPSVADNGVQYRCVAELELGAEGPHPPPRVTSQPLDIVLHYPPSFSVPDDETLELGEGGEHTLNCTAVGNPAPIYTWTSPPSQAKMEEQPLFTSSALLPGVYTCTASNILGKKSKRFIIKAKP</sequence>
<reference evidence="3 4" key="1">
    <citation type="submission" date="2020-06" db="EMBL/GenBank/DDBJ databases">
        <authorList>
            <consortium name="Wellcome Sanger Institute Data Sharing"/>
        </authorList>
    </citation>
    <scope>NUCLEOTIDE SEQUENCE [LARGE SCALE GENOMIC DNA]</scope>
</reference>
<feature type="signal peptide" evidence="1">
    <location>
        <begin position="1"/>
        <end position="21"/>
    </location>
</feature>
<dbReference type="GeneTree" id="ENSGT00940000159005"/>
<organism evidence="3 4">
    <name type="scientific">Denticeps clupeoides</name>
    <name type="common">denticle herring</name>
    <dbReference type="NCBI Taxonomy" id="299321"/>
    <lineage>
        <taxon>Eukaryota</taxon>
        <taxon>Metazoa</taxon>
        <taxon>Chordata</taxon>
        <taxon>Craniata</taxon>
        <taxon>Vertebrata</taxon>
        <taxon>Euteleostomi</taxon>
        <taxon>Actinopterygii</taxon>
        <taxon>Neopterygii</taxon>
        <taxon>Teleostei</taxon>
        <taxon>Clupei</taxon>
        <taxon>Clupeiformes</taxon>
        <taxon>Denticipitoidei</taxon>
        <taxon>Denticipitidae</taxon>
        <taxon>Denticeps</taxon>
    </lineage>
</organism>
<evidence type="ECO:0000259" key="2">
    <source>
        <dbReference type="PROSITE" id="PS50835"/>
    </source>
</evidence>
<evidence type="ECO:0000256" key="1">
    <source>
        <dbReference type="SAM" id="SignalP"/>
    </source>
</evidence>
<accession>A0AAY4B522</accession>
<keyword evidence="4" id="KW-1185">Reference proteome</keyword>
<dbReference type="Ensembl" id="ENSDCDT00010016821.1">
    <property type="protein sequence ID" value="ENSDCDP00010015860.1"/>
    <property type="gene ID" value="ENSDCDG00010007302.1"/>
</dbReference>